<proteinExistence type="predicted"/>
<gene>
    <name evidence="1" type="ORF">LCGC14_1767710</name>
</gene>
<dbReference type="AlphaFoldDB" id="A0A0F9JYW1"/>
<reference evidence="1" key="1">
    <citation type="journal article" date="2015" name="Nature">
        <title>Complex archaea that bridge the gap between prokaryotes and eukaryotes.</title>
        <authorList>
            <person name="Spang A."/>
            <person name="Saw J.H."/>
            <person name="Jorgensen S.L."/>
            <person name="Zaremba-Niedzwiedzka K."/>
            <person name="Martijn J."/>
            <person name="Lind A.E."/>
            <person name="van Eijk R."/>
            <person name="Schleper C."/>
            <person name="Guy L."/>
            <person name="Ettema T.J."/>
        </authorList>
    </citation>
    <scope>NUCLEOTIDE SEQUENCE</scope>
</reference>
<evidence type="ECO:0000313" key="1">
    <source>
        <dbReference type="EMBL" id="KKM04088.1"/>
    </source>
</evidence>
<protein>
    <submittedName>
        <fullName evidence="1">Uncharacterized protein</fullName>
    </submittedName>
</protein>
<dbReference type="EMBL" id="LAZR01016533">
    <property type="protein sequence ID" value="KKM04088.1"/>
    <property type="molecule type" value="Genomic_DNA"/>
</dbReference>
<sequence>MTNKYKFDPEWIAKECWQQHPADSAEASQVEALCAIAERLEAGVEALEGIKAALAQAKEV</sequence>
<organism evidence="1">
    <name type="scientific">marine sediment metagenome</name>
    <dbReference type="NCBI Taxonomy" id="412755"/>
    <lineage>
        <taxon>unclassified sequences</taxon>
        <taxon>metagenomes</taxon>
        <taxon>ecological metagenomes</taxon>
    </lineage>
</organism>
<comment type="caution">
    <text evidence="1">The sequence shown here is derived from an EMBL/GenBank/DDBJ whole genome shotgun (WGS) entry which is preliminary data.</text>
</comment>
<accession>A0A0F9JYW1</accession>
<name>A0A0F9JYW1_9ZZZZ</name>